<dbReference type="EMBL" id="CACRSL010000003">
    <property type="protein sequence ID" value="VYS92978.1"/>
    <property type="molecule type" value="Genomic_DNA"/>
</dbReference>
<accession>A0A6N2SKA3</accession>
<reference evidence="1" key="1">
    <citation type="submission" date="2019-11" db="EMBL/GenBank/DDBJ databases">
        <authorList>
            <person name="Feng L."/>
        </authorList>
    </citation>
    <scope>NUCLEOTIDE SEQUENCE</scope>
    <source>
        <strain evidence="1">AundefinedLFYP135</strain>
    </source>
</reference>
<name>A0A6N2SKA3_9FIRM</name>
<proteinExistence type="predicted"/>
<evidence type="ECO:0008006" key="2">
    <source>
        <dbReference type="Google" id="ProtNLM"/>
    </source>
</evidence>
<evidence type="ECO:0000313" key="1">
    <source>
        <dbReference type="EMBL" id="VYS92978.1"/>
    </source>
</evidence>
<dbReference type="AlphaFoldDB" id="A0A6N2SKA3"/>
<sequence>MGKPMLVVSSITYAMRGQKILENHGIPSSIERDIKALAKYGCGYGLRVSVGSDQTAKDILTKGGIRVLAVID</sequence>
<organism evidence="1">
    <name type="scientific">uncultured Anaerotruncus sp</name>
    <dbReference type="NCBI Taxonomy" id="905011"/>
    <lineage>
        <taxon>Bacteria</taxon>
        <taxon>Bacillati</taxon>
        <taxon>Bacillota</taxon>
        <taxon>Clostridia</taxon>
        <taxon>Eubacteriales</taxon>
        <taxon>Oscillospiraceae</taxon>
        <taxon>Anaerotruncus</taxon>
        <taxon>environmental samples</taxon>
    </lineage>
</organism>
<gene>
    <name evidence="1" type="ORF">AULFYP135_00956</name>
</gene>
<protein>
    <recommendedName>
        <fullName evidence="2">Se/S carrier protein-like domain-containing protein</fullName>
    </recommendedName>
</protein>